<evidence type="ECO:0000256" key="1">
    <source>
        <dbReference type="SAM" id="Phobius"/>
    </source>
</evidence>
<evidence type="ECO:0000313" key="2">
    <source>
        <dbReference type="EMBL" id="RKP04692.1"/>
    </source>
</evidence>
<keyword evidence="1" id="KW-1133">Transmembrane helix</keyword>
<dbReference type="EMBL" id="KZ993525">
    <property type="protein sequence ID" value="RKP04692.1"/>
    <property type="molecule type" value="Genomic_DNA"/>
</dbReference>
<dbReference type="AlphaFoldDB" id="A0A4P9XGF6"/>
<name>A0A4P9XGF6_9FUNG</name>
<sequence length="149" mass="16047">MASHQHNIHTTLLHSTAALLGLLHINCRSTVTSLEEAYSPITTTKLSSLSANMQTGIKFFTAVIMAVSMIAGTSVSAAPVTSESPELLKRSPQWDSFADFQSQYGSEPSLASRLKAGEGMMLPVKHGESEDSSLFFGIPITSNEEEEDE</sequence>
<keyword evidence="3" id="KW-1185">Reference proteome</keyword>
<feature type="transmembrane region" description="Helical" evidence="1">
    <location>
        <begin position="57"/>
        <end position="80"/>
    </location>
</feature>
<keyword evidence="1" id="KW-0472">Membrane</keyword>
<gene>
    <name evidence="2" type="ORF">THASP1DRAFT_33508</name>
</gene>
<protein>
    <submittedName>
        <fullName evidence="2">Uncharacterized protein</fullName>
    </submittedName>
</protein>
<keyword evidence="1" id="KW-0812">Transmembrane</keyword>
<reference evidence="3" key="1">
    <citation type="journal article" date="2018" name="Nat. Microbiol.">
        <title>Leveraging single-cell genomics to expand the fungal tree of life.</title>
        <authorList>
            <person name="Ahrendt S.R."/>
            <person name="Quandt C.A."/>
            <person name="Ciobanu D."/>
            <person name="Clum A."/>
            <person name="Salamov A."/>
            <person name="Andreopoulos B."/>
            <person name="Cheng J.F."/>
            <person name="Woyke T."/>
            <person name="Pelin A."/>
            <person name="Henrissat B."/>
            <person name="Reynolds N.K."/>
            <person name="Benny G.L."/>
            <person name="Smith M.E."/>
            <person name="James T.Y."/>
            <person name="Grigoriev I.V."/>
        </authorList>
    </citation>
    <scope>NUCLEOTIDE SEQUENCE [LARGE SCALE GENOMIC DNA]</scope>
    <source>
        <strain evidence="3">RSA 1356</strain>
    </source>
</reference>
<accession>A0A4P9XGF6</accession>
<evidence type="ECO:0000313" key="3">
    <source>
        <dbReference type="Proteomes" id="UP000271241"/>
    </source>
</evidence>
<organism evidence="2 3">
    <name type="scientific">Thamnocephalis sphaerospora</name>
    <dbReference type="NCBI Taxonomy" id="78915"/>
    <lineage>
        <taxon>Eukaryota</taxon>
        <taxon>Fungi</taxon>
        <taxon>Fungi incertae sedis</taxon>
        <taxon>Zoopagomycota</taxon>
        <taxon>Zoopagomycotina</taxon>
        <taxon>Zoopagomycetes</taxon>
        <taxon>Zoopagales</taxon>
        <taxon>Sigmoideomycetaceae</taxon>
        <taxon>Thamnocephalis</taxon>
    </lineage>
</organism>
<proteinExistence type="predicted"/>
<dbReference type="Proteomes" id="UP000271241">
    <property type="component" value="Unassembled WGS sequence"/>
</dbReference>